<organism evidence="1">
    <name type="scientific">Timema genevievae</name>
    <name type="common">Walking stick</name>
    <dbReference type="NCBI Taxonomy" id="629358"/>
    <lineage>
        <taxon>Eukaryota</taxon>
        <taxon>Metazoa</taxon>
        <taxon>Ecdysozoa</taxon>
        <taxon>Arthropoda</taxon>
        <taxon>Hexapoda</taxon>
        <taxon>Insecta</taxon>
        <taxon>Pterygota</taxon>
        <taxon>Neoptera</taxon>
        <taxon>Polyneoptera</taxon>
        <taxon>Phasmatodea</taxon>
        <taxon>Timematodea</taxon>
        <taxon>Timematoidea</taxon>
        <taxon>Timematidae</taxon>
        <taxon>Timema</taxon>
    </lineage>
</organism>
<proteinExistence type="predicted"/>
<dbReference type="AlphaFoldDB" id="A0A7R9JR17"/>
<evidence type="ECO:0000313" key="1">
    <source>
        <dbReference type="EMBL" id="CAD7586505.1"/>
    </source>
</evidence>
<sequence>MLQYQIALATESLFVNELKKKRKLEGLKTANELFTETNERLHNALKKNNFQGAELAQEMLAVTGRSIDLEMSRELQIVVLPVAGSECTAFTDIKRRLLATGWSVKTHRTRIQGNQDTSLSEQEQDVIKQVIMRAEALEVNEQERVSQMVGTKIMRWKIHRVAVTDARLVTLRPYLAALQYDLRARMGLVEHGINKNNTTPDFTGLLTSQDSLIFITSREFPCLLASWDFLGLHTYQYFTFSNSLQHSYSLNGAHRDVALHNNVIQQDFTFPSYFRDNIWKPTDNLVIQASIFCISLDLVVLGALVSLCRRFASLEPAETPVVGWLLRRRLLRPGWHHSMTELLLGRWWQLRVVGHHSHQESYLVGIPARLKLHQLCLRR</sequence>
<protein>
    <submittedName>
        <fullName evidence="1">Uncharacterized protein</fullName>
    </submittedName>
</protein>
<dbReference type="EMBL" id="OE839275">
    <property type="protein sequence ID" value="CAD7586505.1"/>
    <property type="molecule type" value="Genomic_DNA"/>
</dbReference>
<name>A0A7R9JR17_TIMGE</name>
<reference evidence="1" key="1">
    <citation type="submission" date="2020-11" db="EMBL/GenBank/DDBJ databases">
        <authorList>
            <person name="Tran Van P."/>
        </authorList>
    </citation>
    <scope>NUCLEOTIDE SEQUENCE</scope>
</reference>
<gene>
    <name evidence="1" type="ORF">TGEB3V08_LOCUS854</name>
</gene>
<accession>A0A7R9JR17</accession>